<organism evidence="6 7">
    <name type="scientific">Haloferax namakaokahaiae</name>
    <dbReference type="NCBI Taxonomy" id="1748331"/>
    <lineage>
        <taxon>Archaea</taxon>
        <taxon>Methanobacteriati</taxon>
        <taxon>Methanobacteriota</taxon>
        <taxon>Stenosarchaea group</taxon>
        <taxon>Halobacteria</taxon>
        <taxon>Halobacteriales</taxon>
        <taxon>Haloferacaceae</taxon>
        <taxon>Haloferax</taxon>
    </lineage>
</organism>
<keyword evidence="4 5" id="KW-0472">Membrane</keyword>
<reference evidence="6 7" key="1">
    <citation type="journal article" date="2019" name="Int. J. Syst. Evol. Microbiol.">
        <title>The Global Catalogue of Microorganisms (GCM) 10K type strain sequencing project: providing services to taxonomists for standard genome sequencing and annotation.</title>
        <authorList>
            <consortium name="The Broad Institute Genomics Platform"/>
            <consortium name="The Broad Institute Genome Sequencing Center for Infectious Disease"/>
            <person name="Wu L."/>
            <person name="Ma J."/>
        </authorList>
    </citation>
    <scope>NUCLEOTIDE SEQUENCE [LARGE SCALE GENOMIC DNA]</scope>
    <source>
        <strain evidence="6 7">DSM 29988</strain>
    </source>
</reference>
<evidence type="ECO:0000313" key="7">
    <source>
        <dbReference type="Proteomes" id="UP001596481"/>
    </source>
</evidence>
<accession>A0ABD5ZB61</accession>
<feature type="transmembrane region" description="Helical" evidence="5">
    <location>
        <begin position="129"/>
        <end position="150"/>
    </location>
</feature>
<dbReference type="EMBL" id="JBHTAA010000001">
    <property type="protein sequence ID" value="MFC7202485.1"/>
    <property type="molecule type" value="Genomic_DNA"/>
</dbReference>
<evidence type="ECO:0008006" key="8">
    <source>
        <dbReference type="Google" id="ProtNLM"/>
    </source>
</evidence>
<evidence type="ECO:0000313" key="6">
    <source>
        <dbReference type="EMBL" id="MFC7202485.1"/>
    </source>
</evidence>
<feature type="transmembrane region" description="Helical" evidence="5">
    <location>
        <begin position="65"/>
        <end position="84"/>
    </location>
</feature>
<dbReference type="InterPro" id="IPR035952">
    <property type="entry name" value="Rhomboid-like_sf"/>
</dbReference>
<name>A0ABD5ZB61_9EURY</name>
<dbReference type="GO" id="GO:0016020">
    <property type="term" value="C:membrane"/>
    <property type="evidence" value="ECO:0007669"/>
    <property type="project" value="UniProtKB-SubCell"/>
</dbReference>
<dbReference type="Proteomes" id="UP001596481">
    <property type="component" value="Unassembled WGS sequence"/>
</dbReference>
<evidence type="ECO:0000256" key="1">
    <source>
        <dbReference type="ARBA" id="ARBA00004141"/>
    </source>
</evidence>
<comment type="subcellular location">
    <subcellularLocation>
        <location evidence="1">Membrane</location>
        <topology evidence="1">Multi-pass membrane protein</topology>
    </subcellularLocation>
</comment>
<comment type="caution">
    <text evidence="6">The sequence shown here is derived from an EMBL/GenBank/DDBJ whole genome shotgun (WGS) entry which is preliminary data.</text>
</comment>
<feature type="transmembrane region" description="Helical" evidence="5">
    <location>
        <begin position="222"/>
        <end position="241"/>
    </location>
</feature>
<feature type="transmembrane region" description="Helical" evidence="5">
    <location>
        <begin position="96"/>
        <end position="117"/>
    </location>
</feature>
<keyword evidence="3 5" id="KW-1133">Transmembrane helix</keyword>
<protein>
    <recommendedName>
        <fullName evidence="8">Rhomboid family intramembrane serine protease</fullName>
    </recommendedName>
</protein>
<evidence type="ECO:0000256" key="4">
    <source>
        <dbReference type="ARBA" id="ARBA00023136"/>
    </source>
</evidence>
<proteinExistence type="predicted"/>
<keyword evidence="7" id="KW-1185">Reference proteome</keyword>
<sequence length="276" mass="30221">MPPLTHTKTNLARDVALLLAPVPLLLALHFLTPQSIHSQFVFTFDLSEPWRLLTAAYFHNSDSHLYNNLGGYAVGALLTWMLCLRMGERRWFHVTFAALLLAVPVLTQLSTFAVFTHQFGPDLQTTSRGFSGVVSGFGGFAFVALLALISTAYSRTVVWYSGFLIVLVFLNELLVIYTGTVSPTVIGLTGLGAVLSVGEMYRQSDVGFERPREAWKPIAIDAMNVVLIVALLVIYVYMLFPSTIVSDGTTTNIYAHALAMVWGGLVAAATYQLPTI</sequence>
<gene>
    <name evidence="6" type="ORF">ACFQJC_03090</name>
</gene>
<feature type="transmembrane region" description="Helical" evidence="5">
    <location>
        <begin position="157"/>
        <end position="177"/>
    </location>
</feature>
<dbReference type="SUPFAM" id="SSF144091">
    <property type="entry name" value="Rhomboid-like"/>
    <property type="match status" value="1"/>
</dbReference>
<evidence type="ECO:0000256" key="5">
    <source>
        <dbReference type="SAM" id="Phobius"/>
    </source>
</evidence>
<evidence type="ECO:0000256" key="3">
    <source>
        <dbReference type="ARBA" id="ARBA00022989"/>
    </source>
</evidence>
<dbReference type="RefSeq" id="WP_390221784.1">
    <property type="nucleotide sequence ID" value="NZ_JBHTAA010000001.1"/>
</dbReference>
<keyword evidence="2 5" id="KW-0812">Transmembrane</keyword>
<evidence type="ECO:0000256" key="2">
    <source>
        <dbReference type="ARBA" id="ARBA00022692"/>
    </source>
</evidence>
<dbReference type="AlphaFoldDB" id="A0ABD5ZB61"/>
<feature type="transmembrane region" description="Helical" evidence="5">
    <location>
        <begin position="253"/>
        <end position="273"/>
    </location>
</feature>